<evidence type="ECO:0000256" key="7">
    <source>
        <dbReference type="ARBA" id="ARBA00024343"/>
    </source>
</evidence>
<dbReference type="InterPro" id="IPR045277">
    <property type="entry name" value="DRE1A-I"/>
</dbReference>
<dbReference type="RefSeq" id="XP_024385875.1">
    <property type="nucleotide sequence ID" value="XM_024530107.2"/>
</dbReference>
<dbReference type="KEGG" id="ppp:112287253"/>
<feature type="domain" description="AP2/ERF" evidence="8">
    <location>
        <begin position="337"/>
        <end position="394"/>
    </location>
</feature>
<dbReference type="STRING" id="3218.A0A2K1LA19"/>
<dbReference type="PANTHER" id="PTHR31839">
    <property type="entry name" value="DEHYDRATION-RESPONSIVE ELEMENT-BINDING PROTEIN 1D"/>
    <property type="match status" value="1"/>
</dbReference>
<dbReference type="Proteomes" id="UP000006727">
    <property type="component" value="Chromosome 1"/>
</dbReference>
<keyword evidence="2" id="KW-0805">Transcription regulation</keyword>
<keyword evidence="5" id="KW-0804">Transcription</keyword>
<keyword evidence="11" id="KW-1185">Reference proteome</keyword>
<accession>A0A2K1LA19</accession>
<evidence type="ECO:0000313" key="9">
    <source>
        <dbReference type="EMBL" id="PNR62872.1"/>
    </source>
</evidence>
<evidence type="ECO:0000313" key="11">
    <source>
        <dbReference type="Proteomes" id="UP000006727"/>
    </source>
</evidence>
<dbReference type="GeneID" id="112287253"/>
<evidence type="ECO:0000259" key="8">
    <source>
        <dbReference type="PROSITE" id="PS51032"/>
    </source>
</evidence>
<dbReference type="EnsemblPlants" id="Pp3c1_28430V3.2">
    <property type="protein sequence ID" value="Pp3c1_28430V3.2"/>
    <property type="gene ID" value="Pp3c1_28430"/>
</dbReference>
<dbReference type="AlphaFoldDB" id="A0A2K1LA19"/>
<dbReference type="GO" id="GO:0003700">
    <property type="term" value="F:DNA-binding transcription factor activity"/>
    <property type="evidence" value="ECO:0007669"/>
    <property type="project" value="InterPro"/>
</dbReference>
<organism evidence="9">
    <name type="scientific">Physcomitrium patens</name>
    <name type="common">Spreading-leaved earth moss</name>
    <name type="synonym">Physcomitrella patens</name>
    <dbReference type="NCBI Taxonomy" id="3218"/>
    <lineage>
        <taxon>Eukaryota</taxon>
        <taxon>Viridiplantae</taxon>
        <taxon>Streptophyta</taxon>
        <taxon>Embryophyta</taxon>
        <taxon>Bryophyta</taxon>
        <taxon>Bryophytina</taxon>
        <taxon>Bryopsida</taxon>
        <taxon>Funariidae</taxon>
        <taxon>Funariales</taxon>
        <taxon>Funariaceae</taxon>
        <taxon>Physcomitrium</taxon>
    </lineage>
</organism>
<dbReference type="PROSITE" id="PS51032">
    <property type="entry name" value="AP2_ERF"/>
    <property type="match status" value="1"/>
</dbReference>
<evidence type="ECO:0000256" key="5">
    <source>
        <dbReference type="ARBA" id="ARBA00023163"/>
    </source>
</evidence>
<dbReference type="EMBL" id="ABEU02000001">
    <property type="protein sequence ID" value="PNR62872.1"/>
    <property type="molecule type" value="Genomic_DNA"/>
</dbReference>
<dbReference type="PaxDb" id="3218-PP1S21_320V6.1"/>
<comment type="subcellular location">
    <subcellularLocation>
        <location evidence="1">Nucleus</location>
    </subcellularLocation>
</comment>
<dbReference type="InterPro" id="IPR036955">
    <property type="entry name" value="AP2/ERF_dom_sf"/>
</dbReference>
<dbReference type="OrthoDB" id="1918918at2759"/>
<dbReference type="Gene3D" id="3.30.730.10">
    <property type="entry name" value="AP2/ERF domain"/>
    <property type="match status" value="1"/>
</dbReference>
<name>A0A2K1LA19_PHYPA</name>
<evidence type="ECO:0000256" key="2">
    <source>
        <dbReference type="ARBA" id="ARBA00023015"/>
    </source>
</evidence>
<gene>
    <name evidence="10" type="primary">LOC112287253</name>
    <name evidence="9" type="ORF">PHYPA_001296</name>
</gene>
<dbReference type="SUPFAM" id="SSF54171">
    <property type="entry name" value="DNA-binding domain"/>
    <property type="match status" value="1"/>
</dbReference>
<keyword evidence="4" id="KW-0010">Activator</keyword>
<evidence type="ECO:0000256" key="1">
    <source>
        <dbReference type="ARBA" id="ARBA00004123"/>
    </source>
</evidence>
<sequence length="434" mass="48504">MTETKPCRWGLLIRQASVLGRFKNKLKLKKLEWKRFYEHFWGPAQPIPASEAEYNDWIDSYHAAEGSSAPSRNLQVEFRGWADSHHSAEGSHVSDFDSKYLDPLSPEDYGSLVQPEPIGRLPLYQPGHQSPVPGMRPTVSPVFQHDLGMQSQGGEFQPMLAGNDFVDSTLVGSAVVDVSNASELNQIPSTPGMAHLNSFDSSSLSANGHFDADNDNIVEWQSPSSAQVGNQSLSPFCMDARSNMDMIDSGSSSTIPLKFEDRLQWFKQFFEIGAEDAVLAPHQANAGRGWGVMVRIIGACIRLTRLVRRKKLEKRPLQGQSIIRKKIRGFGENRSQLYKGVRRRNGKWVSEIRIGQTNEKVWLGSYDTEKEAALAFDAGKYHCSAKRCRSFNFPDSPKYLGPLVNVRSLSKSDRRKAIQKLAEDHVKTCSSALC</sequence>
<proteinExistence type="inferred from homology"/>
<evidence type="ECO:0000256" key="3">
    <source>
        <dbReference type="ARBA" id="ARBA00023125"/>
    </source>
</evidence>
<evidence type="ECO:0000256" key="4">
    <source>
        <dbReference type="ARBA" id="ARBA00023159"/>
    </source>
</evidence>
<dbReference type="PANTHER" id="PTHR31839:SF2">
    <property type="entry name" value="DEHYDRATION-RESPONSIVE ELEMENT-BINDING PROTEIN 1D"/>
    <property type="match status" value="1"/>
</dbReference>
<dbReference type="InterPro" id="IPR001471">
    <property type="entry name" value="AP2/ERF_dom"/>
</dbReference>
<reference evidence="9 11" key="2">
    <citation type="journal article" date="2018" name="Plant J.">
        <title>The Physcomitrella patens chromosome-scale assembly reveals moss genome structure and evolution.</title>
        <authorList>
            <person name="Lang D."/>
            <person name="Ullrich K.K."/>
            <person name="Murat F."/>
            <person name="Fuchs J."/>
            <person name="Jenkins J."/>
            <person name="Haas F.B."/>
            <person name="Piednoel M."/>
            <person name="Gundlach H."/>
            <person name="Van Bel M."/>
            <person name="Meyberg R."/>
            <person name="Vives C."/>
            <person name="Morata J."/>
            <person name="Symeonidi A."/>
            <person name="Hiss M."/>
            <person name="Muchero W."/>
            <person name="Kamisugi Y."/>
            <person name="Saleh O."/>
            <person name="Blanc G."/>
            <person name="Decker E.L."/>
            <person name="van Gessel N."/>
            <person name="Grimwood J."/>
            <person name="Hayes R.D."/>
            <person name="Graham S.W."/>
            <person name="Gunter L.E."/>
            <person name="McDaniel S.F."/>
            <person name="Hoernstein S.N.W."/>
            <person name="Larsson A."/>
            <person name="Li F.W."/>
            <person name="Perroud P.F."/>
            <person name="Phillips J."/>
            <person name="Ranjan P."/>
            <person name="Rokshar D.S."/>
            <person name="Rothfels C.J."/>
            <person name="Schneider L."/>
            <person name="Shu S."/>
            <person name="Stevenson D.W."/>
            <person name="Thummler F."/>
            <person name="Tillich M."/>
            <person name="Villarreal Aguilar J.C."/>
            <person name="Widiez T."/>
            <person name="Wong G.K."/>
            <person name="Wymore A."/>
            <person name="Zhang Y."/>
            <person name="Zimmer A.D."/>
            <person name="Quatrano R.S."/>
            <person name="Mayer K.F.X."/>
            <person name="Goodstein D."/>
            <person name="Casacuberta J.M."/>
            <person name="Vandepoele K."/>
            <person name="Reski R."/>
            <person name="Cuming A.C."/>
            <person name="Tuskan G.A."/>
            <person name="Maumus F."/>
            <person name="Salse J."/>
            <person name="Schmutz J."/>
            <person name="Rensing S.A."/>
        </authorList>
    </citation>
    <scope>NUCLEOTIDE SEQUENCE [LARGE SCALE GENOMIC DNA]</scope>
    <source>
        <strain evidence="10 11">cv. Gransden 2004</strain>
    </source>
</reference>
<dbReference type="GO" id="GO:0005634">
    <property type="term" value="C:nucleus"/>
    <property type="evidence" value="ECO:0007669"/>
    <property type="project" value="UniProtKB-SubCell"/>
</dbReference>
<dbReference type="InterPro" id="IPR016177">
    <property type="entry name" value="DNA-bd_dom_sf"/>
</dbReference>
<dbReference type="Gramene" id="Pp3c1_28430V3.2">
    <property type="protein sequence ID" value="Pp3c1_28430V3.2"/>
    <property type="gene ID" value="Pp3c1_28430"/>
</dbReference>
<reference evidence="10" key="3">
    <citation type="submission" date="2020-12" db="UniProtKB">
        <authorList>
            <consortium name="EnsemblPlants"/>
        </authorList>
    </citation>
    <scope>IDENTIFICATION</scope>
</reference>
<dbReference type="EnsemblPlants" id="Pp3c1_28430V3.1">
    <property type="protein sequence ID" value="Pp3c1_28430V3.1"/>
    <property type="gene ID" value="Pp3c1_28430"/>
</dbReference>
<reference evidence="9 11" key="1">
    <citation type="journal article" date="2008" name="Science">
        <title>The Physcomitrella genome reveals evolutionary insights into the conquest of land by plants.</title>
        <authorList>
            <person name="Rensing S."/>
            <person name="Lang D."/>
            <person name="Zimmer A."/>
            <person name="Terry A."/>
            <person name="Salamov A."/>
            <person name="Shapiro H."/>
            <person name="Nishiyama T."/>
            <person name="Perroud P.-F."/>
            <person name="Lindquist E."/>
            <person name="Kamisugi Y."/>
            <person name="Tanahashi T."/>
            <person name="Sakakibara K."/>
            <person name="Fujita T."/>
            <person name="Oishi K."/>
            <person name="Shin-I T."/>
            <person name="Kuroki Y."/>
            <person name="Toyoda A."/>
            <person name="Suzuki Y."/>
            <person name="Hashimoto A."/>
            <person name="Yamaguchi K."/>
            <person name="Sugano A."/>
            <person name="Kohara Y."/>
            <person name="Fujiyama A."/>
            <person name="Anterola A."/>
            <person name="Aoki S."/>
            <person name="Ashton N."/>
            <person name="Barbazuk W.B."/>
            <person name="Barker E."/>
            <person name="Bennetzen J."/>
            <person name="Bezanilla M."/>
            <person name="Blankenship R."/>
            <person name="Cho S.H."/>
            <person name="Dutcher S."/>
            <person name="Estelle M."/>
            <person name="Fawcett J.A."/>
            <person name="Gundlach H."/>
            <person name="Hanada K."/>
            <person name="Heyl A."/>
            <person name="Hicks K.A."/>
            <person name="Hugh J."/>
            <person name="Lohr M."/>
            <person name="Mayer K."/>
            <person name="Melkozernov A."/>
            <person name="Murata T."/>
            <person name="Nelson D."/>
            <person name="Pils B."/>
            <person name="Prigge M."/>
            <person name="Reiss B."/>
            <person name="Renner T."/>
            <person name="Rombauts S."/>
            <person name="Rushton P."/>
            <person name="Sanderfoot A."/>
            <person name="Schween G."/>
            <person name="Shiu S.-H."/>
            <person name="Stueber K."/>
            <person name="Theodoulou F.L."/>
            <person name="Tu H."/>
            <person name="Van de Peer Y."/>
            <person name="Verrier P.J."/>
            <person name="Waters E."/>
            <person name="Wood A."/>
            <person name="Yang L."/>
            <person name="Cove D."/>
            <person name="Cuming A."/>
            <person name="Hasebe M."/>
            <person name="Lucas S."/>
            <person name="Mishler D.B."/>
            <person name="Reski R."/>
            <person name="Grigoriev I."/>
            <person name="Quatrano R.S."/>
            <person name="Boore J.L."/>
        </authorList>
    </citation>
    <scope>NUCLEOTIDE SEQUENCE [LARGE SCALE GENOMIC DNA]</scope>
    <source>
        <strain evidence="10 11">cv. Gransden 2004</strain>
    </source>
</reference>
<evidence type="ECO:0000313" key="10">
    <source>
        <dbReference type="EnsemblPlants" id="Pp3c1_28430V3.1"/>
    </source>
</evidence>
<evidence type="ECO:0000256" key="6">
    <source>
        <dbReference type="ARBA" id="ARBA00023242"/>
    </source>
</evidence>
<comment type="similarity">
    <text evidence="7">Belongs to the AP2/ERF transcription factor family. ERF subfamily.</text>
</comment>
<dbReference type="SMART" id="SM00380">
    <property type="entry name" value="AP2"/>
    <property type="match status" value="1"/>
</dbReference>
<dbReference type="Gramene" id="Pp3c1_28430V3.1">
    <property type="protein sequence ID" value="Pp3c1_28430V3.1"/>
    <property type="gene ID" value="Pp3c1_28430"/>
</dbReference>
<keyword evidence="3" id="KW-0238">DNA-binding</keyword>
<protein>
    <recommendedName>
        <fullName evidence="8">AP2/ERF domain-containing protein</fullName>
    </recommendedName>
</protein>
<dbReference type="GO" id="GO:0003677">
    <property type="term" value="F:DNA binding"/>
    <property type="evidence" value="ECO:0007669"/>
    <property type="project" value="UniProtKB-KW"/>
</dbReference>
<keyword evidence="6" id="KW-0539">Nucleus</keyword>
<dbReference type="CDD" id="cd00018">
    <property type="entry name" value="AP2"/>
    <property type="match status" value="1"/>
</dbReference>